<dbReference type="FunFam" id="3.30.70.20:FF:000045">
    <property type="entry name" value="Ferredoxin, 4Fe-4S"/>
    <property type="match status" value="1"/>
</dbReference>
<dbReference type="Proteomes" id="UP000322454">
    <property type="component" value="Unassembled WGS sequence"/>
</dbReference>
<dbReference type="InterPro" id="IPR017900">
    <property type="entry name" value="4Fe4S_Fe_S_CS"/>
</dbReference>
<evidence type="ECO:0000256" key="3">
    <source>
        <dbReference type="ARBA" id="ARBA00022485"/>
    </source>
</evidence>
<evidence type="ECO:0000256" key="4">
    <source>
        <dbReference type="ARBA" id="ARBA00022723"/>
    </source>
</evidence>
<dbReference type="GO" id="GO:0046872">
    <property type="term" value="F:metal ion binding"/>
    <property type="evidence" value="ECO:0007669"/>
    <property type="project" value="UniProtKB-KW"/>
</dbReference>
<evidence type="ECO:0000256" key="5">
    <source>
        <dbReference type="ARBA" id="ARBA00022982"/>
    </source>
</evidence>
<evidence type="ECO:0000256" key="1">
    <source>
        <dbReference type="ARBA" id="ARBA00001966"/>
    </source>
</evidence>
<proteinExistence type="predicted"/>
<dbReference type="PANTHER" id="PTHR24960:SF79">
    <property type="entry name" value="PHOTOSYSTEM I IRON-SULFUR CENTER"/>
    <property type="match status" value="1"/>
</dbReference>
<dbReference type="Pfam" id="PF00037">
    <property type="entry name" value="Fer4"/>
    <property type="match status" value="1"/>
</dbReference>
<keyword evidence="3" id="KW-0004">4Fe-4S</keyword>
<evidence type="ECO:0000313" key="10">
    <source>
        <dbReference type="Proteomes" id="UP000322454"/>
    </source>
</evidence>
<evidence type="ECO:0000313" key="9">
    <source>
        <dbReference type="EMBL" id="RZV39666.1"/>
    </source>
</evidence>
<dbReference type="GO" id="GO:0005737">
    <property type="term" value="C:cytoplasm"/>
    <property type="evidence" value="ECO:0007669"/>
    <property type="project" value="TreeGrafter"/>
</dbReference>
<keyword evidence="7" id="KW-0411">Iron-sulfur</keyword>
<sequence length="87" mass="9669">MAFVITDECIACGVCVPECPNNAISEGDIYVIDPSLCTECYGYFDTQQCASVCPVDCCIQDDNHKESKDELKAKALKAHPDKKDWKF</sequence>
<accession>A0A520XET8</accession>
<dbReference type="Gene3D" id="3.30.70.20">
    <property type="match status" value="1"/>
</dbReference>
<dbReference type="AlphaFoldDB" id="A0A520XET8"/>
<dbReference type="InterPro" id="IPR017896">
    <property type="entry name" value="4Fe4S_Fe-S-bd"/>
</dbReference>
<keyword evidence="5" id="KW-0249">Electron transport</keyword>
<dbReference type="NCBIfam" id="NF033683">
    <property type="entry name" value="di_4Fe-4S_YfhL"/>
    <property type="match status" value="1"/>
</dbReference>
<dbReference type="PROSITE" id="PS51379">
    <property type="entry name" value="4FE4S_FER_2"/>
    <property type="match status" value="1"/>
</dbReference>
<organism evidence="9 10">
    <name type="scientific">Candidatus Acidulodesulfobacterium acidiphilum</name>
    <dbReference type="NCBI Taxonomy" id="2597224"/>
    <lineage>
        <taxon>Bacteria</taxon>
        <taxon>Deltaproteobacteria</taxon>
        <taxon>Candidatus Acidulodesulfobacterales</taxon>
        <taxon>Candidatus Acidulodesulfobacterium</taxon>
    </lineage>
</organism>
<keyword evidence="6" id="KW-0408">Iron</keyword>
<dbReference type="InterPro" id="IPR047927">
    <property type="entry name" value="YfhL-like"/>
</dbReference>
<comment type="caution">
    <text evidence="9">The sequence shown here is derived from an EMBL/GenBank/DDBJ whole genome shotgun (WGS) entry which is preliminary data.</text>
</comment>
<feature type="domain" description="4Fe-4S ferredoxin-type" evidence="8">
    <location>
        <begin position="1"/>
        <end position="29"/>
    </location>
</feature>
<reference evidence="9 10" key="1">
    <citation type="submission" date="2019-01" db="EMBL/GenBank/DDBJ databases">
        <title>Insights into ecological role of a new deltaproteobacterial order Candidatus Sinidesulfobacterales (Sva0485) by metagenomics and metatranscriptomics.</title>
        <authorList>
            <person name="Tan S."/>
            <person name="Liu J."/>
            <person name="Fang Y."/>
            <person name="Hedlund B."/>
            <person name="Lian Z.-H."/>
            <person name="Huang L.-Y."/>
            <person name="Li J.-T."/>
            <person name="Huang L.-N."/>
            <person name="Li W.-J."/>
            <person name="Jiang H.-C."/>
            <person name="Dong H.-L."/>
            <person name="Shu W.-S."/>
        </authorList>
    </citation>
    <scope>NUCLEOTIDE SEQUENCE [LARGE SCALE GENOMIC DNA]</scope>
    <source>
        <strain evidence="9">AP4</strain>
    </source>
</reference>
<keyword evidence="4" id="KW-0479">Metal-binding</keyword>
<dbReference type="PROSITE" id="PS00198">
    <property type="entry name" value="4FE4S_FER_1"/>
    <property type="match status" value="1"/>
</dbReference>
<keyword evidence="2" id="KW-0813">Transport</keyword>
<comment type="cofactor">
    <cofactor evidence="1">
        <name>[4Fe-4S] cluster</name>
        <dbReference type="ChEBI" id="CHEBI:49883"/>
    </cofactor>
</comment>
<dbReference type="InterPro" id="IPR050157">
    <property type="entry name" value="PSI_iron-sulfur_center"/>
</dbReference>
<dbReference type="SUPFAM" id="SSF54862">
    <property type="entry name" value="4Fe-4S ferredoxins"/>
    <property type="match status" value="1"/>
</dbReference>
<dbReference type="EMBL" id="SHMQ01000007">
    <property type="protein sequence ID" value="RZV39666.1"/>
    <property type="molecule type" value="Genomic_DNA"/>
</dbReference>
<evidence type="ECO:0000259" key="8">
    <source>
        <dbReference type="PROSITE" id="PS51379"/>
    </source>
</evidence>
<protein>
    <submittedName>
        <fullName evidence="9">YfhL family 4Fe-4S dicluster ferredoxin</fullName>
    </submittedName>
</protein>
<name>A0A520XET8_9DELT</name>
<gene>
    <name evidence="9" type="ORF">EVJ48_03920</name>
</gene>
<evidence type="ECO:0000256" key="2">
    <source>
        <dbReference type="ARBA" id="ARBA00022448"/>
    </source>
</evidence>
<dbReference type="GO" id="GO:0051539">
    <property type="term" value="F:4 iron, 4 sulfur cluster binding"/>
    <property type="evidence" value="ECO:0007669"/>
    <property type="project" value="UniProtKB-KW"/>
</dbReference>
<dbReference type="PANTHER" id="PTHR24960">
    <property type="entry name" value="PHOTOSYSTEM I IRON-SULFUR CENTER-RELATED"/>
    <property type="match status" value="1"/>
</dbReference>
<evidence type="ECO:0000256" key="7">
    <source>
        <dbReference type="ARBA" id="ARBA00023014"/>
    </source>
</evidence>
<evidence type="ECO:0000256" key="6">
    <source>
        <dbReference type="ARBA" id="ARBA00023004"/>
    </source>
</evidence>